<keyword evidence="13" id="KW-0670">Pyruvate</keyword>
<dbReference type="PANTHER" id="PTHR30523">
    <property type="entry name" value="PHOSPHOENOLPYRUVATE CARBOXYLASE"/>
    <property type="match status" value="1"/>
</dbReference>
<dbReference type="InterPro" id="IPR015813">
    <property type="entry name" value="Pyrv/PenolPyrv_kinase-like_dom"/>
</dbReference>
<evidence type="ECO:0000256" key="10">
    <source>
        <dbReference type="HAMAP-Rule" id="MF_00595"/>
    </source>
</evidence>
<dbReference type="GO" id="GO:0008964">
    <property type="term" value="F:phosphoenolpyruvate carboxylase activity"/>
    <property type="evidence" value="ECO:0007669"/>
    <property type="project" value="UniProtKB-UniRule"/>
</dbReference>
<dbReference type="SUPFAM" id="SSF51621">
    <property type="entry name" value="Phosphoenolpyruvate/pyruvate domain"/>
    <property type="match status" value="1"/>
</dbReference>
<evidence type="ECO:0000256" key="6">
    <source>
        <dbReference type="ARBA" id="ARBA00022842"/>
    </source>
</evidence>
<dbReference type="RefSeq" id="WP_044058148.1">
    <property type="nucleotide sequence ID" value="NZ_CALBIY010000026.1"/>
</dbReference>
<comment type="catalytic activity">
    <reaction evidence="9 10">
        <text>oxaloacetate + phosphate = phosphoenolpyruvate + hydrogencarbonate</text>
        <dbReference type="Rhea" id="RHEA:28370"/>
        <dbReference type="ChEBI" id="CHEBI:16452"/>
        <dbReference type="ChEBI" id="CHEBI:17544"/>
        <dbReference type="ChEBI" id="CHEBI:43474"/>
        <dbReference type="ChEBI" id="CHEBI:58702"/>
        <dbReference type="EC" id="4.1.1.31"/>
    </reaction>
</comment>
<evidence type="ECO:0000256" key="5">
    <source>
        <dbReference type="ARBA" id="ARBA00022419"/>
    </source>
</evidence>
<dbReference type="PROSITE" id="PS00781">
    <property type="entry name" value="PEPCASE_1"/>
    <property type="match status" value="1"/>
</dbReference>
<evidence type="ECO:0000256" key="4">
    <source>
        <dbReference type="ARBA" id="ARBA00012305"/>
    </source>
</evidence>
<dbReference type="InterPro" id="IPR033129">
    <property type="entry name" value="PEPCASE_His_AS"/>
</dbReference>
<sequence>MQTHYDAELKDTVRYLGKTLGETIKNQLGDEWLNRIEKIRKDGRASYQGDAACSEELKETFKTMTDSDLLTVGRAFAQFLNLGNIAEQEYNAAMNVDASIDTLFEHLDKAELTKDKVQEAVGKLNIDLVLTAHPTEVTRRTLIHKHKELANCLQAVHQESLSDVERKKVETRIADLIAQAWHTEEIRSVRPTPVDEARWGFSVIENSLWEAVPDFMRELDSRLNEDYQISLPLDSSPVQFSSWMGGDRDGNPFVTSKVTEQVLLLARKRAAKLFAIDLDRLQVELSMYDCNDELRAKVGDANEPYRALLRPLVSKFVTTRDGISDYLAGKNPDTSNWVESDDELIEPLMLCYQSLLDCGMQVVANGLLLDTIRRARVFGIHLLRLDVRQDSERHADVFSELTRYLGLGDYAQWSEADKQAFLLRELGSKRPLFPAQWEASDDVKEVLDTCKVIAKHSKHGFGIYIISMASEPSDVMAVQLLLQESGVDWPMPVAPLFETLDDLNNSPDVMRKLLSIDWYRGYVKGRQFVMIGYSDSAKDAGALAAGWAQYQSQEALVAIAEEYDVSLTLFHGRGGTIGRGGLPAHAAIYSQPPGSLEGGFRVTEQGETIRYKFGMPKLAKRSLGIYASAIIEAMLFPPPAPKEEWRELITTMAAQGRDNYRATVRHDEEFVPYFRVATPEQELGKLPLGSRPAKRKPQGGIESLRAIPWIFAWAQTRLVLPSWLGVMRAIDSVKTPENEKVVNEMFSEWPFYRSRLSMLDMVFHKADPRISEAYDERLVPKELKHFGEALRSELKESISSLLAITGEDDIMKNDPQGKESMEIRAAYLQPLHYLQIELLDRIRKAGDDAQNTSLERAMMVTIAGIAIGMRNTG</sequence>
<evidence type="ECO:0000256" key="1">
    <source>
        <dbReference type="ARBA" id="ARBA00001946"/>
    </source>
</evidence>
<evidence type="ECO:0000256" key="9">
    <source>
        <dbReference type="ARBA" id="ARBA00048995"/>
    </source>
</evidence>
<evidence type="ECO:0000313" key="15">
    <source>
        <dbReference type="Proteomes" id="UP000056090"/>
    </source>
</evidence>
<name>A0A075NZR0_9ALTE</name>
<dbReference type="PRINTS" id="PR00150">
    <property type="entry name" value="PEPCARBXLASE"/>
</dbReference>
<evidence type="ECO:0000256" key="3">
    <source>
        <dbReference type="ARBA" id="ARBA00008346"/>
    </source>
</evidence>
<dbReference type="PROSITE" id="PS00393">
    <property type="entry name" value="PEPCASE_2"/>
    <property type="match status" value="1"/>
</dbReference>
<dbReference type="Proteomes" id="UP000264779">
    <property type="component" value="Unassembled WGS sequence"/>
</dbReference>
<keyword evidence="7 10" id="KW-0456">Lyase</keyword>
<dbReference type="GO" id="GO:0006107">
    <property type="term" value="P:oxaloacetate metabolic process"/>
    <property type="evidence" value="ECO:0007669"/>
    <property type="project" value="UniProtKB-UniRule"/>
</dbReference>
<dbReference type="KEGG" id="aal:EP13_16330"/>
<accession>A0A075NZR0</accession>
<dbReference type="GO" id="GO:0000287">
    <property type="term" value="F:magnesium ion binding"/>
    <property type="evidence" value="ECO:0007669"/>
    <property type="project" value="UniProtKB-UniRule"/>
</dbReference>
<dbReference type="HAMAP" id="MF_00595">
    <property type="entry name" value="PEPcase_type1"/>
    <property type="match status" value="1"/>
</dbReference>
<keyword evidence="8 10" id="KW-0120">Carbon dioxide fixation</keyword>
<protein>
    <recommendedName>
        <fullName evidence="5 10">Phosphoenolpyruvate carboxylase</fullName>
        <shortName evidence="10">PEPC</shortName>
        <shortName evidence="10">PEPCase</shortName>
        <ecNumber evidence="4 10">4.1.1.31</ecNumber>
    </recommendedName>
</protein>
<dbReference type="InterPro" id="IPR018129">
    <property type="entry name" value="PEP_COase_Lys_AS"/>
</dbReference>
<reference evidence="14 16" key="2">
    <citation type="journal article" date="2018" name="Nat. Biotechnol.">
        <title>A standardized bacterial taxonomy based on genome phylogeny substantially revises the tree of life.</title>
        <authorList>
            <person name="Parks D.H."/>
            <person name="Chuvochina M."/>
            <person name="Waite D.W."/>
            <person name="Rinke C."/>
            <person name="Skarshewski A."/>
            <person name="Chaumeil P.A."/>
            <person name="Hugenholtz P."/>
        </authorList>
    </citation>
    <scope>NUCLEOTIDE SEQUENCE [LARGE SCALE GENOMIC DNA]</scope>
    <source>
        <strain evidence="14">UBA11621</strain>
    </source>
</reference>
<feature type="active site" evidence="10 12">
    <location>
        <position position="538"/>
    </location>
</feature>
<dbReference type="eggNOG" id="COG2352">
    <property type="taxonomic scope" value="Bacteria"/>
</dbReference>
<proteinExistence type="inferred from homology"/>
<dbReference type="InterPro" id="IPR021135">
    <property type="entry name" value="PEP_COase"/>
</dbReference>
<keyword evidence="6 10" id="KW-0460">Magnesium</keyword>
<comment type="cofactor">
    <cofactor evidence="1 10">
        <name>Mg(2+)</name>
        <dbReference type="ChEBI" id="CHEBI:18420"/>
    </cofactor>
</comment>
<dbReference type="GeneID" id="78256453"/>
<evidence type="ECO:0000256" key="12">
    <source>
        <dbReference type="PROSITE-ProRule" id="PRU10112"/>
    </source>
</evidence>
<gene>
    <name evidence="10" type="primary">ppc</name>
    <name evidence="14" type="ORF">DEB45_08425</name>
    <name evidence="13" type="ORF">EP13_16330</name>
</gene>
<evidence type="ECO:0000256" key="8">
    <source>
        <dbReference type="ARBA" id="ARBA00023300"/>
    </source>
</evidence>
<dbReference type="PANTHER" id="PTHR30523:SF6">
    <property type="entry name" value="PHOSPHOENOLPYRUVATE CARBOXYLASE"/>
    <property type="match status" value="1"/>
</dbReference>
<evidence type="ECO:0000313" key="14">
    <source>
        <dbReference type="EMBL" id="HBU51273.1"/>
    </source>
</evidence>
<dbReference type="EC" id="4.1.1.31" evidence="4 10"/>
<dbReference type="Pfam" id="PF00311">
    <property type="entry name" value="PEPcase"/>
    <property type="match status" value="1"/>
</dbReference>
<comment type="similarity">
    <text evidence="3 10">Belongs to the PEPCase type 1 family.</text>
</comment>
<dbReference type="GO" id="GO:0006099">
    <property type="term" value="P:tricarboxylic acid cycle"/>
    <property type="evidence" value="ECO:0007669"/>
    <property type="project" value="InterPro"/>
</dbReference>
<dbReference type="EMBL" id="CP008849">
    <property type="protein sequence ID" value="AIG00125.1"/>
    <property type="molecule type" value="Genomic_DNA"/>
</dbReference>
<comment type="subunit">
    <text evidence="10">Homotetramer.</text>
</comment>
<feature type="active site" evidence="10 11">
    <location>
        <position position="133"/>
    </location>
</feature>
<dbReference type="EMBL" id="DONK01000122">
    <property type="protein sequence ID" value="HBU51273.1"/>
    <property type="molecule type" value="Genomic_DNA"/>
</dbReference>
<reference evidence="13 15" key="1">
    <citation type="submission" date="2014-06" db="EMBL/GenBank/DDBJ databases">
        <title>Genomes of Alteromonas australica, a world apart.</title>
        <authorList>
            <person name="Gonzaga A."/>
            <person name="Lopez-Perez M."/>
            <person name="Rodriguez-Valera F."/>
        </authorList>
    </citation>
    <scope>NUCLEOTIDE SEQUENCE [LARGE SCALE GENOMIC DNA]</scope>
    <source>
        <strain evidence="13 15">H 17</strain>
    </source>
</reference>
<organism evidence="13 15">
    <name type="scientific">Alteromonas australica</name>
    <dbReference type="NCBI Taxonomy" id="589873"/>
    <lineage>
        <taxon>Bacteria</taxon>
        <taxon>Pseudomonadati</taxon>
        <taxon>Pseudomonadota</taxon>
        <taxon>Gammaproteobacteria</taxon>
        <taxon>Alteromonadales</taxon>
        <taxon>Alteromonadaceae</taxon>
        <taxon>Alteromonas/Salinimonas group</taxon>
        <taxon>Alteromonas</taxon>
    </lineage>
</organism>
<dbReference type="AlphaFoldDB" id="A0A075NZR0"/>
<evidence type="ECO:0000313" key="13">
    <source>
        <dbReference type="EMBL" id="AIG00125.1"/>
    </source>
</evidence>
<dbReference type="GO" id="GO:0015977">
    <property type="term" value="P:carbon fixation"/>
    <property type="evidence" value="ECO:0007669"/>
    <property type="project" value="UniProtKB-UniRule"/>
</dbReference>
<evidence type="ECO:0000256" key="7">
    <source>
        <dbReference type="ARBA" id="ARBA00023239"/>
    </source>
</evidence>
<dbReference type="Gene3D" id="1.20.1440.90">
    <property type="entry name" value="Phosphoenolpyruvate/pyruvate domain"/>
    <property type="match status" value="1"/>
</dbReference>
<dbReference type="Proteomes" id="UP000056090">
    <property type="component" value="Chromosome"/>
</dbReference>
<evidence type="ECO:0000313" key="16">
    <source>
        <dbReference type="Proteomes" id="UP000264779"/>
    </source>
</evidence>
<dbReference type="GO" id="GO:0005829">
    <property type="term" value="C:cytosol"/>
    <property type="evidence" value="ECO:0007669"/>
    <property type="project" value="TreeGrafter"/>
</dbReference>
<evidence type="ECO:0000256" key="2">
    <source>
        <dbReference type="ARBA" id="ARBA00003670"/>
    </source>
</evidence>
<keyword evidence="15" id="KW-1185">Reference proteome</keyword>
<dbReference type="NCBIfam" id="NF000584">
    <property type="entry name" value="PRK00009.1"/>
    <property type="match status" value="1"/>
</dbReference>
<comment type="function">
    <text evidence="2 10">Forms oxaloacetate, a four-carbon dicarboxylic acid source for the tricarboxylic acid cycle.</text>
</comment>
<dbReference type="InterPro" id="IPR022805">
    <property type="entry name" value="PEP_COase_bac/pln-type"/>
</dbReference>
<evidence type="ECO:0000256" key="11">
    <source>
        <dbReference type="PROSITE-ProRule" id="PRU10111"/>
    </source>
</evidence>